<comment type="function">
    <text evidence="1">Component of the ubiquinol-cytochrome c reductase complex (complex III or cytochrome b-c1 complex), which is a respiratory chain that generates an electrochemical potential coupled to ATP synthesis.</text>
</comment>
<keyword evidence="15" id="KW-0408">Iron</keyword>
<dbReference type="AlphaFoldDB" id="A0A3B0RZJ4"/>
<dbReference type="CDD" id="cd03470">
    <property type="entry name" value="Rieske_cytochrome_bc1"/>
    <property type="match status" value="1"/>
</dbReference>
<dbReference type="PROSITE" id="PS51296">
    <property type="entry name" value="RIESKE"/>
    <property type="match status" value="1"/>
</dbReference>
<dbReference type="EMBL" id="UOEH01000196">
    <property type="protein sequence ID" value="VAV96461.1"/>
    <property type="molecule type" value="Genomic_DNA"/>
</dbReference>
<keyword evidence="13" id="KW-0249">Electron transport</keyword>
<reference evidence="24" key="1">
    <citation type="submission" date="2018-06" db="EMBL/GenBank/DDBJ databases">
        <authorList>
            <person name="Zhirakovskaya E."/>
        </authorList>
    </citation>
    <scope>NUCLEOTIDE SEQUENCE</scope>
</reference>
<evidence type="ECO:0000256" key="12">
    <source>
        <dbReference type="ARBA" id="ARBA00022967"/>
    </source>
</evidence>
<dbReference type="InterPro" id="IPR019470">
    <property type="entry name" value="Ubiq_cytC_Rdtase_Fe-S_su_TAT"/>
</dbReference>
<organism evidence="24">
    <name type="scientific">hydrothermal vent metagenome</name>
    <dbReference type="NCBI Taxonomy" id="652676"/>
    <lineage>
        <taxon>unclassified sequences</taxon>
        <taxon>metagenomes</taxon>
        <taxon>ecological metagenomes</taxon>
    </lineage>
</organism>
<keyword evidence="7" id="KW-0813">Transport</keyword>
<feature type="domain" description="Rieske" evidence="23">
    <location>
        <begin position="96"/>
        <end position="200"/>
    </location>
</feature>
<dbReference type="InterPro" id="IPR036922">
    <property type="entry name" value="Rieske_2Fe-2S_sf"/>
</dbReference>
<dbReference type="Gene3D" id="1.20.5.510">
    <property type="entry name" value="Single helix bin"/>
    <property type="match status" value="1"/>
</dbReference>
<comment type="subunit">
    <text evidence="4">The main subunits of complex b-c1 are: cytochrome b, cytochrome c1 and the Rieske protein.</text>
</comment>
<evidence type="ECO:0000256" key="5">
    <source>
        <dbReference type="ARBA" id="ARBA00012951"/>
    </source>
</evidence>
<keyword evidence="10" id="KW-0001">2Fe-2S</keyword>
<comment type="catalytic activity">
    <reaction evidence="19">
        <text>a quinol + 2 Fe(III)-[cytochrome c](out) = a quinone + 2 Fe(II)-[cytochrome c](out) + 2 H(+)(out)</text>
        <dbReference type="Rhea" id="RHEA:11484"/>
        <dbReference type="Rhea" id="RHEA-COMP:10350"/>
        <dbReference type="Rhea" id="RHEA-COMP:14399"/>
        <dbReference type="ChEBI" id="CHEBI:15378"/>
        <dbReference type="ChEBI" id="CHEBI:24646"/>
        <dbReference type="ChEBI" id="CHEBI:29033"/>
        <dbReference type="ChEBI" id="CHEBI:29034"/>
        <dbReference type="ChEBI" id="CHEBI:132124"/>
        <dbReference type="EC" id="7.1.1.8"/>
    </reaction>
</comment>
<evidence type="ECO:0000256" key="18">
    <source>
        <dbReference type="ARBA" id="ARBA00023157"/>
    </source>
</evidence>
<dbReference type="FunFam" id="2.102.10.10:FF:000001">
    <property type="entry name" value="Cytochrome b-c1 complex subunit Rieske, mitochondrial"/>
    <property type="match status" value="1"/>
</dbReference>
<dbReference type="Pfam" id="PF00355">
    <property type="entry name" value="Rieske"/>
    <property type="match status" value="1"/>
</dbReference>
<dbReference type="GO" id="GO:0051537">
    <property type="term" value="F:2 iron, 2 sulfur cluster binding"/>
    <property type="evidence" value="ECO:0007669"/>
    <property type="project" value="UniProtKB-KW"/>
</dbReference>
<keyword evidence="8" id="KW-1003">Cell membrane</keyword>
<evidence type="ECO:0000256" key="3">
    <source>
        <dbReference type="ARBA" id="ARBA00010651"/>
    </source>
</evidence>
<dbReference type="PRINTS" id="PR00162">
    <property type="entry name" value="RIESKE"/>
</dbReference>
<evidence type="ECO:0000313" key="24">
    <source>
        <dbReference type="EMBL" id="VAV96461.1"/>
    </source>
</evidence>
<evidence type="ECO:0000256" key="15">
    <source>
        <dbReference type="ARBA" id="ARBA00023004"/>
    </source>
</evidence>
<dbReference type="Pfam" id="PF10399">
    <property type="entry name" value="UCR_Fe-S_N"/>
    <property type="match status" value="1"/>
</dbReference>
<dbReference type="PROSITE" id="PS51318">
    <property type="entry name" value="TAT"/>
    <property type="match status" value="1"/>
</dbReference>
<evidence type="ECO:0000256" key="17">
    <source>
        <dbReference type="ARBA" id="ARBA00023136"/>
    </source>
</evidence>
<keyword evidence="14 22" id="KW-1133">Transmembrane helix</keyword>
<dbReference type="InterPro" id="IPR017941">
    <property type="entry name" value="Rieske_2Fe-2S"/>
</dbReference>
<dbReference type="PANTHER" id="PTHR10134">
    <property type="entry name" value="CYTOCHROME B-C1 COMPLEX SUBUNIT RIESKE, MITOCHONDRIAL"/>
    <property type="match status" value="1"/>
</dbReference>
<keyword evidence="9 22" id="KW-0812">Transmembrane</keyword>
<comment type="subcellular location">
    <subcellularLocation>
        <location evidence="2">Cell membrane</location>
        <topology evidence="2">Single-pass membrane protein</topology>
    </subcellularLocation>
</comment>
<evidence type="ECO:0000256" key="6">
    <source>
        <dbReference type="ARBA" id="ARBA00019816"/>
    </source>
</evidence>
<evidence type="ECO:0000256" key="9">
    <source>
        <dbReference type="ARBA" id="ARBA00022692"/>
    </source>
</evidence>
<evidence type="ECO:0000256" key="21">
    <source>
        <dbReference type="ARBA" id="ARBA00034078"/>
    </source>
</evidence>
<gene>
    <name evidence="24" type="ORF">MNBD_ALPHA05-896</name>
</gene>
<dbReference type="GO" id="GO:0005886">
    <property type="term" value="C:plasma membrane"/>
    <property type="evidence" value="ECO:0007669"/>
    <property type="project" value="UniProtKB-SubCell"/>
</dbReference>
<evidence type="ECO:0000259" key="23">
    <source>
        <dbReference type="PROSITE" id="PS51296"/>
    </source>
</evidence>
<evidence type="ECO:0000256" key="16">
    <source>
        <dbReference type="ARBA" id="ARBA00023014"/>
    </source>
</evidence>
<evidence type="ECO:0000256" key="19">
    <source>
        <dbReference type="ARBA" id="ARBA00029351"/>
    </source>
</evidence>
<dbReference type="SUPFAM" id="SSF50022">
    <property type="entry name" value="ISP domain"/>
    <property type="match status" value="1"/>
</dbReference>
<dbReference type="InterPro" id="IPR014349">
    <property type="entry name" value="Rieske_Fe-S_prot"/>
</dbReference>
<dbReference type="Gene3D" id="2.102.10.10">
    <property type="entry name" value="Rieske [2Fe-2S] iron-sulphur domain"/>
    <property type="match status" value="1"/>
</dbReference>
<keyword evidence="18" id="KW-1015">Disulfide bond</keyword>
<evidence type="ECO:0000256" key="2">
    <source>
        <dbReference type="ARBA" id="ARBA00004162"/>
    </source>
</evidence>
<evidence type="ECO:0000256" key="4">
    <source>
        <dbReference type="ARBA" id="ARBA00011649"/>
    </source>
</evidence>
<keyword evidence="11" id="KW-0479">Metal-binding</keyword>
<keyword evidence="24" id="KW-0560">Oxidoreductase</keyword>
<keyword evidence="17 22" id="KW-0472">Membrane</keyword>
<dbReference type="GO" id="GO:0016491">
    <property type="term" value="F:oxidoreductase activity"/>
    <property type="evidence" value="ECO:0007669"/>
    <property type="project" value="UniProtKB-KW"/>
</dbReference>
<sequence length="202" mass="21452">MTTEISDAGPSDDGEPTRRDFIHIFAAATAAVGAGATIWPLVHQMNPDASVLALSTSEVDLSSVSVGQAIKVMWQGKPVFIRHRTEAEIAEGEATPLGALKDDVARNDNLSGKVDATDDARVTASDGEARPQWLIVVGICTHLGCIPLGTASGENRGDYNGWFCPCHGSHYDIAGRIRKGPAPENLEVPPYEYLSDTVVKIG</sequence>
<keyword evidence="16" id="KW-0411">Iron-sulfur</keyword>
<accession>A0A3B0RZJ4</accession>
<keyword evidence="12" id="KW-1278">Translocase</keyword>
<evidence type="ECO:0000256" key="11">
    <source>
        <dbReference type="ARBA" id="ARBA00022723"/>
    </source>
</evidence>
<evidence type="ECO:0000256" key="22">
    <source>
        <dbReference type="SAM" id="Phobius"/>
    </source>
</evidence>
<name>A0A3B0RZJ4_9ZZZZ</name>
<dbReference type="NCBIfam" id="TIGR01416">
    <property type="entry name" value="Rieske_proteo"/>
    <property type="match status" value="1"/>
</dbReference>
<comment type="cofactor">
    <cofactor evidence="21">
        <name>[2Fe-2S] cluster</name>
        <dbReference type="ChEBI" id="CHEBI:190135"/>
    </cofactor>
</comment>
<protein>
    <recommendedName>
        <fullName evidence="6">Ubiquinol-cytochrome c reductase iron-sulfur subunit</fullName>
        <ecNumber evidence="5">7.1.1.8</ecNumber>
    </recommendedName>
    <alternativeName>
        <fullName evidence="20">Rieske iron-sulfur protein</fullName>
    </alternativeName>
</protein>
<comment type="similarity">
    <text evidence="3">Belongs to the Rieske iron-sulfur protein family.</text>
</comment>
<dbReference type="GO" id="GO:0008121">
    <property type="term" value="F:quinol-cytochrome-c reductase activity"/>
    <property type="evidence" value="ECO:0007669"/>
    <property type="project" value="UniProtKB-EC"/>
</dbReference>
<evidence type="ECO:0000256" key="7">
    <source>
        <dbReference type="ARBA" id="ARBA00022448"/>
    </source>
</evidence>
<evidence type="ECO:0000256" key="13">
    <source>
        <dbReference type="ARBA" id="ARBA00022982"/>
    </source>
</evidence>
<proteinExistence type="inferred from homology"/>
<evidence type="ECO:0000256" key="10">
    <source>
        <dbReference type="ARBA" id="ARBA00022714"/>
    </source>
</evidence>
<dbReference type="InterPro" id="IPR006317">
    <property type="entry name" value="Ubiquinol_cyt_c_Rdtase_Fe-S-su"/>
</dbReference>
<feature type="transmembrane region" description="Helical" evidence="22">
    <location>
        <begin position="21"/>
        <end position="42"/>
    </location>
</feature>
<evidence type="ECO:0000256" key="14">
    <source>
        <dbReference type="ARBA" id="ARBA00022989"/>
    </source>
</evidence>
<dbReference type="InterPro" id="IPR006311">
    <property type="entry name" value="TAT_signal"/>
</dbReference>
<dbReference type="GO" id="GO:0046872">
    <property type="term" value="F:metal ion binding"/>
    <property type="evidence" value="ECO:0007669"/>
    <property type="project" value="UniProtKB-KW"/>
</dbReference>
<evidence type="ECO:0000256" key="20">
    <source>
        <dbReference type="ARBA" id="ARBA00032409"/>
    </source>
</evidence>
<evidence type="ECO:0000256" key="1">
    <source>
        <dbReference type="ARBA" id="ARBA00002444"/>
    </source>
</evidence>
<evidence type="ECO:0000256" key="8">
    <source>
        <dbReference type="ARBA" id="ARBA00022475"/>
    </source>
</evidence>
<dbReference type="EC" id="7.1.1.8" evidence="5"/>
<dbReference type="InterPro" id="IPR005805">
    <property type="entry name" value="Rieske_Fe-S_prot_C"/>
</dbReference>